<feature type="compositionally biased region" description="Basic and acidic residues" evidence="1">
    <location>
        <begin position="83"/>
        <end position="99"/>
    </location>
</feature>
<proteinExistence type="predicted"/>
<keyword evidence="3" id="KW-1185">Reference proteome</keyword>
<protein>
    <submittedName>
        <fullName evidence="2">Uncharacterized protein</fullName>
    </submittedName>
</protein>
<feature type="region of interest" description="Disordered" evidence="1">
    <location>
        <begin position="205"/>
        <end position="234"/>
    </location>
</feature>
<sequence length="234" mass="25106">MDRLDPRGKKNEQSRDSWKDRKPRKRGGKKGEKDATNGLDVEAVLAMAASKGKSAALVSRAASRTSVSMPSGTYKAPTPKGAFKGDAKRDRDGDRDGGKPYRKPRFQPKPKRPEISLCLATAVTAGPPPLWDEARCCKVDVYRDVDVSKVRYREVGRMVGMWGRDSVQVMERVVMQQAQARAAKVRALLDGDTHGDTVDMLLRGQGPEAPPTGQGKGVGAPGEVGPGGVSAPGL</sequence>
<evidence type="ECO:0000313" key="2">
    <source>
        <dbReference type="EMBL" id="GCA64097.1"/>
    </source>
</evidence>
<evidence type="ECO:0000313" key="3">
    <source>
        <dbReference type="Proteomes" id="UP000265618"/>
    </source>
</evidence>
<dbReference type="Proteomes" id="UP000265618">
    <property type="component" value="Unassembled WGS sequence"/>
</dbReference>
<evidence type="ECO:0000256" key="1">
    <source>
        <dbReference type="SAM" id="MobiDB-lite"/>
    </source>
</evidence>
<organism evidence="2 3">
    <name type="scientific">Kipferlia bialata</name>
    <dbReference type="NCBI Taxonomy" id="797122"/>
    <lineage>
        <taxon>Eukaryota</taxon>
        <taxon>Metamonada</taxon>
        <taxon>Carpediemonas-like organisms</taxon>
        <taxon>Kipferlia</taxon>
    </lineage>
</organism>
<feature type="compositionally biased region" description="Polar residues" evidence="1">
    <location>
        <begin position="62"/>
        <end position="71"/>
    </location>
</feature>
<feature type="region of interest" description="Disordered" evidence="1">
    <location>
        <begin position="1"/>
        <end position="112"/>
    </location>
</feature>
<name>A0A391NS72_9EUKA</name>
<accession>A0A391NS72</accession>
<dbReference type="AlphaFoldDB" id="A0A391NS72"/>
<dbReference type="EMBL" id="BDIP01006113">
    <property type="protein sequence ID" value="GCA64097.1"/>
    <property type="molecule type" value="Genomic_DNA"/>
</dbReference>
<feature type="compositionally biased region" description="Gly residues" evidence="1">
    <location>
        <begin position="214"/>
        <end position="234"/>
    </location>
</feature>
<feature type="compositionally biased region" description="Basic and acidic residues" evidence="1">
    <location>
        <begin position="1"/>
        <end position="20"/>
    </location>
</feature>
<comment type="caution">
    <text evidence="2">The sequence shown here is derived from an EMBL/GenBank/DDBJ whole genome shotgun (WGS) entry which is preliminary data.</text>
</comment>
<feature type="compositionally biased region" description="Basic residues" evidence="1">
    <location>
        <begin position="100"/>
        <end position="110"/>
    </location>
</feature>
<gene>
    <name evidence="2" type="ORF">KIPB_013160</name>
</gene>
<reference evidence="2 3" key="1">
    <citation type="journal article" date="2018" name="PLoS ONE">
        <title>The draft genome of Kipferlia bialata reveals reductive genome evolution in fornicate parasites.</title>
        <authorList>
            <person name="Tanifuji G."/>
            <person name="Takabayashi S."/>
            <person name="Kume K."/>
            <person name="Takagi M."/>
            <person name="Nakayama T."/>
            <person name="Kamikawa R."/>
            <person name="Inagaki Y."/>
            <person name="Hashimoto T."/>
        </authorList>
    </citation>
    <scope>NUCLEOTIDE SEQUENCE [LARGE SCALE GENOMIC DNA]</scope>
    <source>
        <strain evidence="2">NY0173</strain>
    </source>
</reference>